<dbReference type="PANTHER" id="PTHR37984">
    <property type="entry name" value="PROTEIN CBG26694"/>
    <property type="match status" value="1"/>
</dbReference>
<dbReference type="CDD" id="cd01647">
    <property type="entry name" value="RT_LTR"/>
    <property type="match status" value="1"/>
</dbReference>
<dbReference type="InterPro" id="IPR043502">
    <property type="entry name" value="DNA/RNA_pol_sf"/>
</dbReference>
<protein>
    <submittedName>
        <fullName evidence="1">Retrotransposable element Tf2 155 kDa protein type 2</fullName>
    </submittedName>
</protein>
<gene>
    <name evidence="1" type="ORF">BN14_10230</name>
</gene>
<dbReference type="AlphaFoldDB" id="M5CGH1"/>
<dbReference type="HOGENOM" id="CLU_000384_33_7_1"/>
<dbReference type="Gene3D" id="3.10.10.10">
    <property type="entry name" value="HIV Type 1 Reverse Transcriptase, subunit A, domain 1"/>
    <property type="match status" value="1"/>
</dbReference>
<dbReference type="FunFam" id="3.30.70.270:FF:000020">
    <property type="entry name" value="Transposon Tf2-6 polyprotein-like Protein"/>
    <property type="match status" value="1"/>
</dbReference>
<organism evidence="1 2">
    <name type="scientific">Thanatephorus cucumeris (strain AG1-IB / isolate 7/3/14)</name>
    <name type="common">Lettuce bottom rot fungus</name>
    <name type="synonym">Rhizoctonia solani</name>
    <dbReference type="NCBI Taxonomy" id="1108050"/>
    <lineage>
        <taxon>Eukaryota</taxon>
        <taxon>Fungi</taxon>
        <taxon>Dikarya</taxon>
        <taxon>Basidiomycota</taxon>
        <taxon>Agaricomycotina</taxon>
        <taxon>Agaricomycetes</taxon>
        <taxon>Cantharellales</taxon>
        <taxon>Ceratobasidiaceae</taxon>
        <taxon>Rhizoctonia</taxon>
        <taxon>Rhizoctonia solani AG-1</taxon>
    </lineage>
</organism>
<name>M5CGH1_THACB</name>
<evidence type="ECO:0000313" key="1">
    <source>
        <dbReference type="EMBL" id="CCO36107.1"/>
    </source>
</evidence>
<dbReference type="InterPro" id="IPR050951">
    <property type="entry name" value="Retrovirus_Pol_polyprotein"/>
</dbReference>
<accession>M5CGH1</accession>
<comment type="caution">
    <text evidence="1">The sequence shown here is derived from an EMBL/GenBank/DDBJ whole genome shotgun (WGS) entry which is preliminary data.</text>
</comment>
<dbReference type="SUPFAM" id="SSF56672">
    <property type="entry name" value="DNA/RNA polymerases"/>
    <property type="match status" value="1"/>
</dbReference>
<sequence length="248" mass="28609">MTLSKMAALKEHIDSKLAAGKKCPSTSSTGAPVTFVKRVDGWLHLMVDYHHLNTITIKDCYTLTRQDELIEKLRHAKIFTKLDLRNGYNNIHIKEGNKWKAAFRTNVAVLYEQHIPEEHVQHVTEVLSRLQKHNLFYNPSKCVFFVTEVTYIGLVVTPDWISMEQEKVKAIQEWPEPKNVKQVQSFLGFANFYRCFVHDFSCLARPLTSLTQKNQPWVWEAAQKEAFQQIKIAISKEPVLGHPHGSQP</sequence>
<dbReference type="PANTHER" id="PTHR37984:SF5">
    <property type="entry name" value="PROTEIN NYNRIN-LIKE"/>
    <property type="match status" value="1"/>
</dbReference>
<proteinExistence type="predicted"/>
<dbReference type="EMBL" id="CAOJ01015520">
    <property type="protein sequence ID" value="CCO36107.1"/>
    <property type="molecule type" value="Genomic_DNA"/>
</dbReference>
<reference evidence="1 2" key="1">
    <citation type="journal article" date="2013" name="J. Biotechnol.">
        <title>Establishment and interpretation of the genome sequence of the phytopathogenic fungus Rhizoctonia solani AG1-IB isolate 7/3/14.</title>
        <authorList>
            <person name="Wibberg D.W."/>
            <person name="Jelonek L.J."/>
            <person name="Rupp O.R."/>
            <person name="Hennig M.H."/>
            <person name="Eikmeyer F.E."/>
            <person name="Goesmann A.G."/>
            <person name="Hartmann A.H."/>
            <person name="Borriss R.B."/>
            <person name="Grosch R.G."/>
            <person name="Puehler A.P."/>
            <person name="Schlueter A.S."/>
        </authorList>
    </citation>
    <scope>NUCLEOTIDE SEQUENCE [LARGE SCALE GENOMIC DNA]</scope>
    <source>
        <strain evidence="2">AG1-IB / isolate 7/3/14</strain>
    </source>
</reference>
<dbReference type="Proteomes" id="UP000012065">
    <property type="component" value="Unassembled WGS sequence"/>
</dbReference>
<evidence type="ECO:0000313" key="2">
    <source>
        <dbReference type="Proteomes" id="UP000012065"/>
    </source>
</evidence>
<dbReference type="Gene3D" id="3.30.70.270">
    <property type="match status" value="3"/>
</dbReference>
<dbReference type="InterPro" id="IPR043128">
    <property type="entry name" value="Rev_trsase/Diguanyl_cyclase"/>
</dbReference>